<gene>
    <name evidence="2" type="primary">ATP10</name>
    <name evidence="2" type="ORF">EHS24_007454</name>
</gene>
<dbReference type="EMBL" id="RSCE01000005">
    <property type="protein sequence ID" value="RSH82476.1"/>
    <property type="molecule type" value="Genomic_DNA"/>
</dbReference>
<dbReference type="PANTHER" id="PTHR28106:SF1">
    <property type="entry name" value="MITOCHONDRIAL ATPASE COMPLEX SUBUNIT ATP10"/>
    <property type="match status" value="1"/>
</dbReference>
<evidence type="ECO:0000313" key="3">
    <source>
        <dbReference type="Proteomes" id="UP000279236"/>
    </source>
</evidence>
<keyword evidence="3" id="KW-1185">Reference proteome</keyword>
<dbReference type="GO" id="GO:0005743">
    <property type="term" value="C:mitochondrial inner membrane"/>
    <property type="evidence" value="ECO:0007669"/>
    <property type="project" value="TreeGrafter"/>
</dbReference>
<dbReference type="AlphaFoldDB" id="A0A427XU38"/>
<dbReference type="PANTHER" id="PTHR28106">
    <property type="entry name" value="MITOCHONDRIAL ATPASE COMPLEX SUBUNIT ATP10"/>
    <property type="match status" value="1"/>
</dbReference>
<evidence type="ECO:0000313" key="2">
    <source>
        <dbReference type="EMBL" id="RSH82476.1"/>
    </source>
</evidence>
<proteinExistence type="predicted"/>
<dbReference type="GO" id="GO:0033615">
    <property type="term" value="P:mitochondrial proton-transporting ATP synthase complex assembly"/>
    <property type="evidence" value="ECO:0007669"/>
    <property type="project" value="TreeGrafter"/>
</dbReference>
<dbReference type="GeneID" id="39591997"/>
<evidence type="ECO:0000256" key="1">
    <source>
        <dbReference type="SAM" id="MobiDB-lite"/>
    </source>
</evidence>
<dbReference type="Proteomes" id="UP000279236">
    <property type="component" value="Unassembled WGS sequence"/>
</dbReference>
<dbReference type="OrthoDB" id="17089at2759"/>
<dbReference type="InterPro" id="IPR007849">
    <property type="entry name" value="ATP10"/>
</dbReference>
<feature type="region of interest" description="Disordered" evidence="1">
    <location>
        <begin position="31"/>
        <end position="67"/>
    </location>
</feature>
<feature type="compositionally biased region" description="Basic and acidic residues" evidence="1">
    <location>
        <begin position="51"/>
        <end position="60"/>
    </location>
</feature>
<protein>
    <submittedName>
        <fullName evidence="2">Mitochondrial ATPase complex subunit atp10</fullName>
    </submittedName>
</protein>
<dbReference type="RefSeq" id="XP_028476708.1">
    <property type="nucleotide sequence ID" value="XM_028622815.1"/>
</dbReference>
<organism evidence="2 3">
    <name type="scientific">Apiotrichum porosum</name>
    <dbReference type="NCBI Taxonomy" id="105984"/>
    <lineage>
        <taxon>Eukaryota</taxon>
        <taxon>Fungi</taxon>
        <taxon>Dikarya</taxon>
        <taxon>Basidiomycota</taxon>
        <taxon>Agaricomycotina</taxon>
        <taxon>Tremellomycetes</taxon>
        <taxon>Trichosporonales</taxon>
        <taxon>Trichosporonaceae</taxon>
        <taxon>Apiotrichum</taxon>
    </lineage>
</organism>
<comment type="caution">
    <text evidence="2">The sequence shown here is derived from an EMBL/GenBank/DDBJ whole genome shotgun (WGS) entry which is preliminary data.</text>
</comment>
<accession>A0A427XU38</accession>
<feature type="compositionally biased region" description="Low complexity" evidence="1">
    <location>
        <begin position="31"/>
        <end position="50"/>
    </location>
</feature>
<dbReference type="Pfam" id="PF05176">
    <property type="entry name" value="ATP-synt_10"/>
    <property type="match status" value="1"/>
</dbReference>
<sequence>MSARLPLRALARTRVAVPPVSRPSLAAAVRFASSSEASSSKTPATPAAADVKGKAKDVKSEANNGTIYPVPPLARPLGVYSAPTSEPKSAEQKRKELLDAERHKAKRRALIKEASQGYFHDYNLARKHNGGKLYLGPPVLIREDAALYFPDLTGKALNGKMTHTTDLFKGNVSLVTILNTRISEEHANSFVEPVLEDWEGAPHFNYVQINHQANPLKSMLLSFFTSSMKRTISEDRWATYMVSSGEWSDIDITTPLGIENKLLGYVFLVDSNAKVRWAGCGLATEKETADLRRATAVLMRRAQEDAEKAKTAQ</sequence>
<reference evidence="2 3" key="1">
    <citation type="submission" date="2018-11" db="EMBL/GenBank/DDBJ databases">
        <title>Genome sequence of Apiotrichum porosum DSM 27194.</title>
        <authorList>
            <person name="Aliyu H."/>
            <person name="Gorte O."/>
            <person name="Ochsenreither K."/>
        </authorList>
    </citation>
    <scope>NUCLEOTIDE SEQUENCE [LARGE SCALE GENOMIC DNA]</scope>
    <source>
        <strain evidence="2 3">DSM 27194</strain>
    </source>
</reference>
<name>A0A427XU38_9TREE</name>
<dbReference type="STRING" id="105984.A0A427XU38"/>